<dbReference type="GO" id="GO:0016151">
    <property type="term" value="F:nickel cation binding"/>
    <property type="evidence" value="ECO:0007669"/>
    <property type="project" value="UniProtKB-UniRule"/>
</dbReference>
<keyword evidence="3" id="KW-0996">Nickel insertion</keyword>
<dbReference type="PANTHER" id="PTHR33643:SF1">
    <property type="entry name" value="UREASE ACCESSORY PROTEIN D"/>
    <property type="match status" value="1"/>
</dbReference>
<dbReference type="RefSeq" id="WP_261969662.1">
    <property type="nucleotide sequence ID" value="NZ_JAHHZF010000008.1"/>
</dbReference>
<gene>
    <name evidence="3" type="primary">ureD</name>
    <name evidence="4" type="ORF">KL771_16590</name>
</gene>
<dbReference type="Proteomes" id="UP000766595">
    <property type="component" value="Unassembled WGS sequence"/>
</dbReference>
<dbReference type="GO" id="GO:0005737">
    <property type="term" value="C:cytoplasm"/>
    <property type="evidence" value="ECO:0007669"/>
    <property type="project" value="UniProtKB-SubCell"/>
</dbReference>
<accession>A0A947D7R8</accession>
<comment type="subunit">
    <text evidence="3">UreD, UreF and UreG form a complex that acts as a GTP-hydrolysis-dependent molecular chaperone, activating the urease apoprotein by helping to assemble the nickel containing metallocenter of UreC. The UreE protein probably delivers the nickel.</text>
</comment>
<reference evidence="4 5" key="1">
    <citation type="submission" date="2021-06" db="EMBL/GenBank/DDBJ databases">
        <authorList>
            <person name="Grouzdev D.S."/>
            <person name="Koziaeva V."/>
        </authorList>
    </citation>
    <scope>NUCLEOTIDE SEQUENCE [LARGE SCALE GENOMIC DNA]</scope>
    <source>
        <strain evidence="4 5">22</strain>
    </source>
</reference>
<dbReference type="Pfam" id="PF01774">
    <property type="entry name" value="UreD"/>
    <property type="match status" value="1"/>
</dbReference>
<keyword evidence="2 3" id="KW-0143">Chaperone</keyword>
<evidence type="ECO:0000256" key="2">
    <source>
        <dbReference type="ARBA" id="ARBA00023186"/>
    </source>
</evidence>
<dbReference type="PANTHER" id="PTHR33643">
    <property type="entry name" value="UREASE ACCESSORY PROTEIN D"/>
    <property type="match status" value="1"/>
</dbReference>
<dbReference type="InterPro" id="IPR002669">
    <property type="entry name" value="UreD"/>
</dbReference>
<evidence type="ECO:0000256" key="3">
    <source>
        <dbReference type="HAMAP-Rule" id="MF_01384"/>
    </source>
</evidence>
<dbReference type="EMBL" id="JAHHZF010000008">
    <property type="protein sequence ID" value="MBT9291086.1"/>
    <property type="molecule type" value="Genomic_DNA"/>
</dbReference>
<sequence length="310" mass="32506">MDRTMPDPAGTASSRAAASDAAAAARADAACGANAAGPAVLERARGRAEIAFKLSAGATRVDRLFQEGQAKIRLPRGEPGDPPTAVVINTAGGVTGGDRLDIAASWGPGTTAAVTGQAAERIYRSSGGAGTIRNRLSVGAGATAEWLPQETILFDRSRLARRLEVDLAADARCLIVESVFFGRGAMGERVTDGAITDHWRVRRDGRLVLAESFRAGGDTTGLFAGRATGAGAIAFATLLYAAPDADRYLDRLRGLVDDDAREPAVEAGTSAFDGFLVARFLSPSPQALRRDLVRILEAFRGRPMPRPWSC</sequence>
<evidence type="ECO:0000313" key="5">
    <source>
        <dbReference type="Proteomes" id="UP000766595"/>
    </source>
</evidence>
<evidence type="ECO:0000256" key="1">
    <source>
        <dbReference type="ARBA" id="ARBA00007177"/>
    </source>
</evidence>
<comment type="caution">
    <text evidence="4">The sequence shown here is derived from an EMBL/GenBank/DDBJ whole genome shotgun (WGS) entry which is preliminary data.</text>
</comment>
<dbReference type="AlphaFoldDB" id="A0A947D7R8"/>
<name>A0A947D7R8_9HYPH</name>
<evidence type="ECO:0000313" key="4">
    <source>
        <dbReference type="EMBL" id="MBT9291086.1"/>
    </source>
</evidence>
<organism evidence="4 5">
    <name type="scientific">Prosthecodimorpha staleyi</name>
    <dbReference type="NCBI Taxonomy" id="2840188"/>
    <lineage>
        <taxon>Bacteria</taxon>
        <taxon>Pseudomonadati</taxon>
        <taxon>Pseudomonadota</taxon>
        <taxon>Alphaproteobacteria</taxon>
        <taxon>Hyphomicrobiales</taxon>
        <taxon>Ancalomicrobiaceae</taxon>
        <taxon>Prosthecodimorpha</taxon>
    </lineage>
</organism>
<proteinExistence type="inferred from homology"/>
<keyword evidence="3" id="KW-0963">Cytoplasm</keyword>
<comment type="subcellular location">
    <subcellularLocation>
        <location evidence="3">Cytoplasm</location>
    </subcellularLocation>
</comment>
<protein>
    <recommendedName>
        <fullName evidence="3">Urease accessory protein UreD</fullName>
    </recommendedName>
</protein>
<dbReference type="HAMAP" id="MF_01384">
    <property type="entry name" value="UreD"/>
    <property type="match status" value="1"/>
</dbReference>
<comment type="similarity">
    <text evidence="1 3">Belongs to the UreD family.</text>
</comment>
<comment type="function">
    <text evidence="3">Required for maturation of urease via the functional incorporation of the urease nickel metallocenter.</text>
</comment>
<keyword evidence="5" id="KW-1185">Reference proteome</keyword>